<accession>A0A450TLN1</accession>
<dbReference type="Gene3D" id="3.40.50.1000">
    <property type="entry name" value="HAD superfamily/HAD-like"/>
    <property type="match status" value="1"/>
</dbReference>
<reference evidence="2" key="1">
    <citation type="submission" date="2019-02" db="EMBL/GenBank/DDBJ databases">
        <authorList>
            <person name="Gruber-Vodicka R. H."/>
            <person name="Seah K. B. B."/>
        </authorList>
    </citation>
    <scope>NUCLEOTIDE SEQUENCE</scope>
    <source>
        <strain evidence="2">BECK_BZ131</strain>
    </source>
</reference>
<dbReference type="InterPro" id="IPR010033">
    <property type="entry name" value="HAD_SF_ppase_IIIC"/>
</dbReference>
<proteinExistence type="predicted"/>
<sequence>MAAAPYQQILQQLLNKASLFANPDNAANIILIRPDDFFRYRAGEIEGDAETRLMDELLVALSTCVVRNPVPHFLGVCPSPSESAGEGSFSERLLEGARAIRGIEVIAPDEWMRYPVEIIHDLTADELGHVPYTDAFFAAMGTLLFRRWLRMAHGGIKVIVLDCDNTLWRGILGEDGVDGVELDPGHLALHRFMVARQQADILLCLCSKNDQAIVDRFFETHGDSILRSEHIVARKIDWRSKSQNIAELAEELNLGLDSFVFMDDNPLEVEEVRAVLPQVLSLRLPHDPAVSRYDQRDLHGDPATCRDPRRSGFLRSRWHLPASDSPHLPDSRPFGRHPRSDRFPA</sequence>
<feature type="region of interest" description="Disordered" evidence="1">
    <location>
        <begin position="320"/>
        <end position="345"/>
    </location>
</feature>
<name>A0A450TLN1_9GAMM</name>
<dbReference type="NCBIfam" id="TIGR01681">
    <property type="entry name" value="HAD-SF-IIIC"/>
    <property type="match status" value="1"/>
</dbReference>
<evidence type="ECO:0000256" key="1">
    <source>
        <dbReference type="SAM" id="MobiDB-lite"/>
    </source>
</evidence>
<protein>
    <submittedName>
        <fullName evidence="2">HAD-superfamily phosphatase, subfamily IIIC/FkbH-like domain-containing protein</fullName>
    </submittedName>
</protein>
<gene>
    <name evidence="2" type="ORF">BECKFW1821C_GA0114237_101542</name>
</gene>
<dbReference type="EMBL" id="CAADFE010000015">
    <property type="protein sequence ID" value="VFJ68679.1"/>
    <property type="molecule type" value="Genomic_DNA"/>
</dbReference>
<dbReference type="InterPro" id="IPR036412">
    <property type="entry name" value="HAD-like_sf"/>
</dbReference>
<dbReference type="AlphaFoldDB" id="A0A450TLN1"/>
<organism evidence="2">
    <name type="scientific">Candidatus Kentrum sp. FW</name>
    <dbReference type="NCBI Taxonomy" id="2126338"/>
    <lineage>
        <taxon>Bacteria</taxon>
        <taxon>Pseudomonadati</taxon>
        <taxon>Pseudomonadota</taxon>
        <taxon>Gammaproteobacteria</taxon>
        <taxon>Candidatus Kentrum</taxon>
    </lineage>
</organism>
<dbReference type="InterPro" id="IPR023214">
    <property type="entry name" value="HAD_sf"/>
</dbReference>
<evidence type="ECO:0000313" key="2">
    <source>
        <dbReference type="EMBL" id="VFJ68679.1"/>
    </source>
</evidence>
<dbReference type="SUPFAM" id="SSF56784">
    <property type="entry name" value="HAD-like"/>
    <property type="match status" value="1"/>
</dbReference>